<name>A0A3D8L6D1_9BACT</name>
<evidence type="ECO:0000256" key="1">
    <source>
        <dbReference type="SAM" id="Phobius"/>
    </source>
</evidence>
<dbReference type="Pfam" id="PF11028">
    <property type="entry name" value="TMEM260-like"/>
    <property type="match status" value="1"/>
</dbReference>
<dbReference type="PANTHER" id="PTHR16214">
    <property type="entry name" value="TRANSMEMBRANE PROTEIN 260"/>
    <property type="match status" value="1"/>
</dbReference>
<keyword evidence="3" id="KW-1185">Reference proteome</keyword>
<feature type="transmembrane region" description="Helical" evidence="1">
    <location>
        <begin position="475"/>
        <end position="491"/>
    </location>
</feature>
<gene>
    <name evidence="2" type="ORF">DXT99_22105</name>
</gene>
<keyword evidence="1" id="KW-0472">Membrane</keyword>
<reference evidence="3" key="1">
    <citation type="submission" date="2018-08" db="EMBL/GenBank/DDBJ databases">
        <authorList>
            <person name="Liu Z.-W."/>
            <person name="Du Z.-J."/>
        </authorList>
    </citation>
    <scope>NUCLEOTIDE SEQUENCE [LARGE SCALE GENOMIC DNA]</scope>
    <source>
        <strain evidence="3">H4X</strain>
    </source>
</reference>
<feature type="transmembrane region" description="Helical" evidence="1">
    <location>
        <begin position="176"/>
        <end position="205"/>
    </location>
</feature>
<feature type="transmembrane region" description="Helical" evidence="1">
    <location>
        <begin position="50"/>
        <end position="69"/>
    </location>
</feature>
<protein>
    <submittedName>
        <fullName evidence="2">DUF2723 domain-containing protein</fullName>
    </submittedName>
</protein>
<dbReference type="EMBL" id="QRGR01000031">
    <property type="protein sequence ID" value="RDV12964.1"/>
    <property type="molecule type" value="Genomic_DNA"/>
</dbReference>
<feature type="transmembrane region" description="Helical" evidence="1">
    <location>
        <begin position="76"/>
        <end position="97"/>
    </location>
</feature>
<feature type="transmembrane region" description="Helical" evidence="1">
    <location>
        <begin position="146"/>
        <end position="164"/>
    </location>
</feature>
<feature type="transmembrane region" description="Helical" evidence="1">
    <location>
        <begin position="217"/>
        <end position="236"/>
    </location>
</feature>
<feature type="transmembrane region" description="Helical" evidence="1">
    <location>
        <begin position="117"/>
        <end position="134"/>
    </location>
</feature>
<organism evidence="2 3">
    <name type="scientific">Pontibacter diazotrophicus</name>
    <dbReference type="NCBI Taxonomy" id="1400979"/>
    <lineage>
        <taxon>Bacteria</taxon>
        <taxon>Pseudomonadati</taxon>
        <taxon>Bacteroidota</taxon>
        <taxon>Cytophagia</taxon>
        <taxon>Cytophagales</taxon>
        <taxon>Hymenobacteraceae</taxon>
        <taxon>Pontibacter</taxon>
    </lineage>
</organism>
<evidence type="ECO:0000313" key="2">
    <source>
        <dbReference type="EMBL" id="RDV12964.1"/>
    </source>
</evidence>
<dbReference type="PANTHER" id="PTHR16214:SF3">
    <property type="entry name" value="TRANSMEMBRANE PROTEIN 260"/>
    <property type="match status" value="1"/>
</dbReference>
<feature type="transmembrane region" description="Helical" evidence="1">
    <location>
        <begin position="256"/>
        <end position="278"/>
    </location>
</feature>
<dbReference type="InterPro" id="IPR052724">
    <property type="entry name" value="GT117_domain-containing"/>
</dbReference>
<accession>A0A3D8L6D1</accession>
<feature type="transmembrane region" description="Helical" evidence="1">
    <location>
        <begin position="561"/>
        <end position="579"/>
    </location>
</feature>
<evidence type="ECO:0000313" key="3">
    <source>
        <dbReference type="Proteomes" id="UP000256708"/>
    </source>
</evidence>
<proteinExistence type="predicted"/>
<sequence>MRNYNFINNLTGWLVFLVAATVYTLTLEPTASFWDSGEFIACAYKLMVPHAPGAPLYLLVGRLFSLFAADASQVAWWVNFLSGLCSALASLFLFWSITILARKLLCPSGEPPKKGNLLLVLGSGVVGALTYTFTDTGWFSATETEVYAMSSFFTAIVFWAMLRWEARAGEAASDKWLILIAYLVGLSIGVHLLNLVAIPALAFVFYFRKYSPDLKGAAITFISSAGILLFILWGVIPELPSLAGSIDVFFVNSLGLPFGAGIIAFVILLVSAILYGLYYSVRHSSRLLNTALLCFVFVLIGYASYMMIPIRSGYDPAIDINNPEDVMSFAAYLKREQYGDRPLLYGPQYNAQPIGQEEGALRYTKGEDKYIASPRIEPIYDSKDMALLPRIYSDKPADVQEYKKWMDLREGQKPTFGQNISFLLNYQLGHMYWRYFLWNFVGRESDVQHAGVLWFRGDSSSLPASVLQNKARNCFYLLPLLVGILGLVYQLRKRQRDAFVVGLLFFFTGMAIALYLNQPPAEPRERDYTFAASFYAFCIWIGLGVLALAELLQKLLRNKTVTAGLAFALCLSVPAIMAAENWDDHDRSHRYFSTASAKHLLDSCAPNAILFTYADNDTYPIWYAQEVEGYRTDVRVAVMTFLNTDWYVNQMMQPAHETEAWPLTLEKENYQQGTNDYLPFVERSQVAAGIDLQQFIQLVKENHPALQVQYGSGTSMLTFPTKNFYLGVNKQQVKEQGFVPQEKQDSIVGSMHLQVNVPYLEKRHLVILDLLSSNNWERPVYFSSTIPVADYVGLDNYSQLEGFAYRIVPVKSESKEEQGYVNKEVMYNNLLHTFNYRSLDSEAVYLDENYLRFAASTREKFALLAEAYLEEGNIARAKEVVDFCFAKIPLDTVPPDIFTPRFIPVLAAVGEPRQAEALLDTIARETQHELDYYFAKGALFERKVQLNMLQLQNLIIAAQDSGMQQQAVALQQPFRQYLQHMRQ</sequence>
<keyword evidence="1" id="KW-0812">Transmembrane</keyword>
<feature type="transmembrane region" description="Helical" evidence="1">
    <location>
        <begin position="498"/>
        <end position="516"/>
    </location>
</feature>
<comment type="caution">
    <text evidence="2">The sequence shown here is derived from an EMBL/GenBank/DDBJ whole genome shotgun (WGS) entry which is preliminary data.</text>
</comment>
<dbReference type="Proteomes" id="UP000256708">
    <property type="component" value="Unassembled WGS sequence"/>
</dbReference>
<dbReference type="RefSeq" id="WP_115567773.1">
    <property type="nucleotide sequence ID" value="NZ_QRGR01000031.1"/>
</dbReference>
<dbReference type="AlphaFoldDB" id="A0A3D8L6D1"/>
<dbReference type="InterPro" id="IPR021280">
    <property type="entry name" value="TMEM260-like"/>
</dbReference>
<keyword evidence="1" id="KW-1133">Transmembrane helix</keyword>
<feature type="transmembrane region" description="Helical" evidence="1">
    <location>
        <begin position="528"/>
        <end position="549"/>
    </location>
</feature>
<dbReference type="OrthoDB" id="9807602at2"/>
<feature type="transmembrane region" description="Helical" evidence="1">
    <location>
        <begin position="290"/>
        <end position="308"/>
    </location>
</feature>